<evidence type="ECO:0000256" key="6">
    <source>
        <dbReference type="ARBA" id="ARBA00023242"/>
    </source>
</evidence>
<dbReference type="PANTHER" id="PTHR31221:SF150">
    <property type="entry name" value="WRKY TRANSCRIPTION FACTOR 32-RELATED"/>
    <property type="match status" value="1"/>
</dbReference>
<reference evidence="9 10" key="1">
    <citation type="journal article" date="2021" name="Nat. Commun.">
        <title>Incipient diploidization of the medicinal plant Perilla within 10,000 years.</title>
        <authorList>
            <person name="Zhang Y."/>
            <person name="Shen Q."/>
            <person name="Leng L."/>
            <person name="Zhang D."/>
            <person name="Chen S."/>
            <person name="Shi Y."/>
            <person name="Ning Z."/>
            <person name="Chen S."/>
        </authorList>
    </citation>
    <scope>NUCLEOTIDE SEQUENCE [LARGE SCALE GENOMIC DNA]</scope>
    <source>
        <strain evidence="10">cv. PC099</strain>
    </source>
</reference>
<protein>
    <recommendedName>
        <fullName evidence="8">WRKY domain-containing protein</fullName>
    </recommendedName>
</protein>
<dbReference type="GO" id="GO:0043565">
    <property type="term" value="F:sequence-specific DNA binding"/>
    <property type="evidence" value="ECO:0007669"/>
    <property type="project" value="InterPro"/>
</dbReference>
<feature type="compositionally biased region" description="Basic and acidic residues" evidence="7">
    <location>
        <begin position="12"/>
        <end position="45"/>
    </location>
</feature>
<evidence type="ECO:0000313" key="10">
    <source>
        <dbReference type="Proteomes" id="UP001190926"/>
    </source>
</evidence>
<keyword evidence="10" id="KW-1185">Reference proteome</keyword>
<feature type="domain" description="WRKY" evidence="8">
    <location>
        <begin position="345"/>
        <end position="410"/>
    </location>
</feature>
<dbReference type="PANTHER" id="PTHR31221">
    <property type="entry name" value="WRKY TRANSCRIPTION FACTOR PROTEIN 1-RELATED"/>
    <property type="match status" value="1"/>
</dbReference>
<dbReference type="GO" id="GO:0005634">
    <property type="term" value="C:nucleus"/>
    <property type="evidence" value="ECO:0007669"/>
    <property type="project" value="UniProtKB-SubCell"/>
</dbReference>
<name>A0AAD4J823_PERFH</name>
<gene>
    <name evidence="9" type="ORF">C2S53_013655</name>
</gene>
<feature type="region of interest" description="Disordered" evidence="7">
    <location>
        <begin position="432"/>
        <end position="453"/>
    </location>
</feature>
<feature type="compositionally biased region" description="Low complexity" evidence="7">
    <location>
        <begin position="129"/>
        <end position="140"/>
    </location>
</feature>
<evidence type="ECO:0000256" key="1">
    <source>
        <dbReference type="ARBA" id="ARBA00004123"/>
    </source>
</evidence>
<feature type="compositionally biased region" description="Polar residues" evidence="7">
    <location>
        <begin position="46"/>
        <end position="70"/>
    </location>
</feature>
<feature type="region of interest" description="Disordered" evidence="7">
    <location>
        <begin position="127"/>
        <end position="192"/>
    </location>
</feature>
<proteinExistence type="predicted"/>
<feature type="compositionally biased region" description="Polar residues" evidence="7">
    <location>
        <begin position="248"/>
        <end position="262"/>
    </location>
</feature>
<evidence type="ECO:0000256" key="7">
    <source>
        <dbReference type="SAM" id="MobiDB-lite"/>
    </source>
</evidence>
<dbReference type="SUPFAM" id="SSF118290">
    <property type="entry name" value="WRKY DNA-binding domain"/>
    <property type="match status" value="2"/>
</dbReference>
<feature type="region of interest" description="Disordered" evidence="7">
    <location>
        <begin position="231"/>
        <end position="338"/>
    </location>
</feature>
<evidence type="ECO:0000313" key="9">
    <source>
        <dbReference type="EMBL" id="KAH6828817.1"/>
    </source>
</evidence>
<dbReference type="PROSITE" id="PS50811">
    <property type="entry name" value="WRKY"/>
    <property type="match status" value="2"/>
</dbReference>
<keyword evidence="4" id="KW-0238">DNA-binding</keyword>
<feature type="compositionally biased region" description="Polar residues" evidence="7">
    <location>
        <begin position="293"/>
        <end position="307"/>
    </location>
</feature>
<comment type="subcellular location">
    <subcellularLocation>
        <location evidence="1">Nucleus</location>
    </subcellularLocation>
</comment>
<keyword evidence="3" id="KW-0805">Transcription regulation</keyword>
<feature type="domain" description="WRKY" evidence="8">
    <location>
        <begin position="179"/>
        <end position="237"/>
    </location>
</feature>
<accession>A0AAD4J823</accession>
<dbReference type="GO" id="GO:0003700">
    <property type="term" value="F:DNA-binding transcription factor activity"/>
    <property type="evidence" value="ECO:0007669"/>
    <property type="project" value="InterPro"/>
</dbReference>
<sequence>MEGANNRSSDALLEKVRVDSEALEKREGDNRDEKAEKIDELRRVSSDSSSDCAVGNSSRGESKASQFQTLASVELPGSDFRADFDDSSDHLSEVPVEYSLQPLQSGGELKDQVKSVHKEVLKNIGGKCSPSATKSSVASSNLPEQKLRPAENGSNVCIPEQDKQNPKRLSIVPTPRTPSDGYNWRKYGQKQVKSPEGSRSYYRCTFSDCYAKKIECCDISSRLIETVYRSHHNHEPPQKLNSTRENKPALSTTPVNGSNDSSHLVRRLNDPVPSTPSKEQVVALYDKPETKQESSGSDETTGTNTKDQYADGPESKKRKKRNSTAEVESLPKPGKKPKYVVHAAGDVGISGDGYRWRKYGQKMVKGNPHPRNYYRCTSAGCPVRKHIERAVDSSSAVVITYKGIHDHDTPVPRKRHGTKSGIAVATSPISLNDMQNKSKPHKSQQTQWSVDKEGELTGEALVVGDKASESARTLLSVGFEIKPC</sequence>
<evidence type="ECO:0000256" key="2">
    <source>
        <dbReference type="ARBA" id="ARBA00022737"/>
    </source>
</evidence>
<keyword evidence="5" id="KW-0804">Transcription</keyword>
<dbReference type="Proteomes" id="UP001190926">
    <property type="component" value="Unassembled WGS sequence"/>
</dbReference>
<dbReference type="Pfam" id="PF03106">
    <property type="entry name" value="WRKY"/>
    <property type="match status" value="2"/>
</dbReference>
<organism evidence="9 10">
    <name type="scientific">Perilla frutescens var. hirtella</name>
    <name type="common">Perilla citriodora</name>
    <name type="synonym">Perilla setoyensis</name>
    <dbReference type="NCBI Taxonomy" id="608512"/>
    <lineage>
        <taxon>Eukaryota</taxon>
        <taxon>Viridiplantae</taxon>
        <taxon>Streptophyta</taxon>
        <taxon>Embryophyta</taxon>
        <taxon>Tracheophyta</taxon>
        <taxon>Spermatophyta</taxon>
        <taxon>Magnoliopsida</taxon>
        <taxon>eudicotyledons</taxon>
        <taxon>Gunneridae</taxon>
        <taxon>Pentapetalae</taxon>
        <taxon>asterids</taxon>
        <taxon>lamiids</taxon>
        <taxon>Lamiales</taxon>
        <taxon>Lamiaceae</taxon>
        <taxon>Nepetoideae</taxon>
        <taxon>Elsholtzieae</taxon>
        <taxon>Perilla</taxon>
    </lineage>
</organism>
<evidence type="ECO:0000256" key="3">
    <source>
        <dbReference type="ARBA" id="ARBA00023015"/>
    </source>
</evidence>
<dbReference type="InterPro" id="IPR044810">
    <property type="entry name" value="WRKY_plant"/>
</dbReference>
<feature type="compositionally biased region" description="Basic and acidic residues" evidence="7">
    <location>
        <begin position="233"/>
        <end position="247"/>
    </location>
</feature>
<dbReference type="InterPro" id="IPR036576">
    <property type="entry name" value="WRKY_dom_sf"/>
</dbReference>
<dbReference type="SMART" id="SM00774">
    <property type="entry name" value="WRKY"/>
    <property type="match status" value="2"/>
</dbReference>
<keyword evidence="6" id="KW-0539">Nucleus</keyword>
<evidence type="ECO:0000259" key="8">
    <source>
        <dbReference type="PROSITE" id="PS50811"/>
    </source>
</evidence>
<feature type="region of interest" description="Disordered" evidence="7">
    <location>
        <begin position="1"/>
        <end position="70"/>
    </location>
</feature>
<dbReference type="InterPro" id="IPR003657">
    <property type="entry name" value="WRKY_dom"/>
</dbReference>
<dbReference type="AlphaFoldDB" id="A0AAD4J823"/>
<dbReference type="Gene3D" id="2.20.25.80">
    <property type="entry name" value="WRKY domain"/>
    <property type="match status" value="2"/>
</dbReference>
<evidence type="ECO:0000256" key="4">
    <source>
        <dbReference type="ARBA" id="ARBA00023125"/>
    </source>
</evidence>
<dbReference type="FunFam" id="2.20.25.80:FF:000006">
    <property type="entry name" value="WRKY transcription factor"/>
    <property type="match status" value="1"/>
</dbReference>
<dbReference type="EMBL" id="SDAM02000120">
    <property type="protein sequence ID" value="KAH6828817.1"/>
    <property type="molecule type" value="Genomic_DNA"/>
</dbReference>
<keyword evidence="2" id="KW-0677">Repeat</keyword>
<feature type="compositionally biased region" description="Polar residues" evidence="7">
    <location>
        <begin position="432"/>
        <end position="449"/>
    </location>
</feature>
<comment type="caution">
    <text evidence="9">The sequence shown here is derived from an EMBL/GenBank/DDBJ whole genome shotgun (WGS) entry which is preliminary data.</text>
</comment>
<evidence type="ECO:0000256" key="5">
    <source>
        <dbReference type="ARBA" id="ARBA00023163"/>
    </source>
</evidence>